<organism evidence="1">
    <name type="scientific">viral metagenome</name>
    <dbReference type="NCBI Taxonomy" id="1070528"/>
    <lineage>
        <taxon>unclassified sequences</taxon>
        <taxon>metagenomes</taxon>
        <taxon>organismal metagenomes</taxon>
    </lineage>
</organism>
<name>A0A6C0EZR3_9ZZZZ</name>
<reference evidence="1" key="1">
    <citation type="journal article" date="2020" name="Nature">
        <title>Giant virus diversity and host interactions through global metagenomics.</title>
        <authorList>
            <person name="Schulz F."/>
            <person name="Roux S."/>
            <person name="Paez-Espino D."/>
            <person name="Jungbluth S."/>
            <person name="Walsh D.A."/>
            <person name="Denef V.J."/>
            <person name="McMahon K.D."/>
            <person name="Konstantinidis K.T."/>
            <person name="Eloe-Fadrosh E.A."/>
            <person name="Kyrpides N.C."/>
            <person name="Woyke T."/>
        </authorList>
    </citation>
    <scope>NUCLEOTIDE SEQUENCE</scope>
    <source>
        <strain evidence="1">GVMAG-M-3300009163-63</strain>
    </source>
</reference>
<dbReference type="AlphaFoldDB" id="A0A6C0EZR3"/>
<dbReference type="EMBL" id="MN739002">
    <property type="protein sequence ID" value="QHT34558.1"/>
    <property type="molecule type" value="Genomic_DNA"/>
</dbReference>
<protein>
    <submittedName>
        <fullName evidence="1">Uncharacterized protein</fullName>
    </submittedName>
</protein>
<evidence type="ECO:0000313" key="1">
    <source>
        <dbReference type="EMBL" id="QHT34558.1"/>
    </source>
</evidence>
<sequence>MHLSKERRYLLNSTIIREISRRERYHHKKIIQAEKDATGVSGSAEALALHIPTGKVTTMTLYSIGTNPFYHYWTMDKDRGEWLPHKFDKDVANAALVDVRIFSKEFIDAMDALYSIMQQAKCVTDREYEDTFKQVFSASYNIGRFYFEWEKTHFGVTKVCDKWHQLILNE</sequence>
<accession>A0A6C0EZR3</accession>
<proteinExistence type="predicted"/>